<comment type="caution">
    <text evidence="2">The sequence shown here is derived from an EMBL/GenBank/DDBJ whole genome shotgun (WGS) entry which is preliminary data.</text>
</comment>
<accession>A0ABV0WNX4</accession>
<sequence>MSSFNPSIDLLLGLPLDLLPGSSSLSIFLPMYSLSLPFTCPNHLSPASLALSPTHLTLIPIHPRHSQSGPQHLHLFNLSLINLKEYGTTGNRQGHDHPPRMNDQARRAATKRPIVTLKESMKKSS</sequence>
<protein>
    <submittedName>
        <fullName evidence="2">Uncharacterized protein</fullName>
    </submittedName>
</protein>
<evidence type="ECO:0000313" key="2">
    <source>
        <dbReference type="EMBL" id="MEQ2270734.1"/>
    </source>
</evidence>
<evidence type="ECO:0000313" key="3">
    <source>
        <dbReference type="Proteomes" id="UP001444071"/>
    </source>
</evidence>
<name>A0ABV0WNX4_9TELE</name>
<organism evidence="2 3">
    <name type="scientific">Xenotaenia resolanae</name>
    <dbReference type="NCBI Taxonomy" id="208358"/>
    <lineage>
        <taxon>Eukaryota</taxon>
        <taxon>Metazoa</taxon>
        <taxon>Chordata</taxon>
        <taxon>Craniata</taxon>
        <taxon>Vertebrata</taxon>
        <taxon>Euteleostomi</taxon>
        <taxon>Actinopterygii</taxon>
        <taxon>Neopterygii</taxon>
        <taxon>Teleostei</taxon>
        <taxon>Neoteleostei</taxon>
        <taxon>Acanthomorphata</taxon>
        <taxon>Ovalentaria</taxon>
        <taxon>Atherinomorphae</taxon>
        <taxon>Cyprinodontiformes</taxon>
        <taxon>Goodeidae</taxon>
        <taxon>Xenotaenia</taxon>
    </lineage>
</organism>
<dbReference type="Proteomes" id="UP001444071">
    <property type="component" value="Unassembled WGS sequence"/>
</dbReference>
<feature type="compositionally biased region" description="Basic and acidic residues" evidence="1">
    <location>
        <begin position="93"/>
        <end position="106"/>
    </location>
</feature>
<feature type="region of interest" description="Disordered" evidence="1">
    <location>
        <begin position="87"/>
        <end position="112"/>
    </location>
</feature>
<gene>
    <name evidence="2" type="ORF">XENORESO_010643</name>
</gene>
<dbReference type="EMBL" id="JAHRIM010060382">
    <property type="protein sequence ID" value="MEQ2270734.1"/>
    <property type="molecule type" value="Genomic_DNA"/>
</dbReference>
<evidence type="ECO:0000256" key="1">
    <source>
        <dbReference type="SAM" id="MobiDB-lite"/>
    </source>
</evidence>
<reference evidence="2 3" key="1">
    <citation type="submission" date="2021-06" db="EMBL/GenBank/DDBJ databases">
        <authorList>
            <person name="Palmer J.M."/>
        </authorList>
    </citation>
    <scope>NUCLEOTIDE SEQUENCE [LARGE SCALE GENOMIC DNA]</scope>
    <source>
        <strain evidence="2 3">XR_2019</strain>
        <tissue evidence="2">Muscle</tissue>
    </source>
</reference>
<keyword evidence="3" id="KW-1185">Reference proteome</keyword>
<proteinExistence type="predicted"/>